<evidence type="ECO:0000313" key="2">
    <source>
        <dbReference type="EMBL" id="MBB6131512.1"/>
    </source>
</evidence>
<proteinExistence type="predicted"/>
<dbReference type="RefSeq" id="WP_183589986.1">
    <property type="nucleotide sequence ID" value="NZ_JACHCA010000025.1"/>
</dbReference>
<gene>
    <name evidence="2" type="ORF">HDF22_005663</name>
</gene>
<feature type="signal peptide" evidence="1">
    <location>
        <begin position="1"/>
        <end position="23"/>
    </location>
</feature>
<evidence type="ECO:0000313" key="3">
    <source>
        <dbReference type="Proteomes" id="UP000548326"/>
    </source>
</evidence>
<name>A0A841JMM0_9SPHI</name>
<feature type="chain" id="PRO_5032448600" evidence="1">
    <location>
        <begin position="24"/>
        <end position="225"/>
    </location>
</feature>
<sequence>MNCKILSLFLFLCGYLIPCRVLAQKVVYDAKHFAIVNANAGAREAAEATHQSYLKKINDDMNSMDANAGTLVAAQTLIFEGLNNVDGALKNGLMVKDMTVIIKRTLSYTGKMASLAQNDPVLLLFAGKMTNACYERGIALLNDVSAFVLANGKHILMDYNARDEQILKIYQDLLLMEALAYGGWQAMYYAKANGLLKSLTPFPAYVNNDRLIATDIARKFKYLKQ</sequence>
<comment type="caution">
    <text evidence="2">The sequence shown here is derived from an EMBL/GenBank/DDBJ whole genome shotgun (WGS) entry which is preliminary data.</text>
</comment>
<evidence type="ECO:0000256" key="1">
    <source>
        <dbReference type="SAM" id="SignalP"/>
    </source>
</evidence>
<keyword evidence="1" id="KW-0732">Signal</keyword>
<dbReference type="AlphaFoldDB" id="A0A841JMM0"/>
<dbReference type="Proteomes" id="UP000548326">
    <property type="component" value="Unassembled WGS sequence"/>
</dbReference>
<dbReference type="EMBL" id="JACHCA010000025">
    <property type="protein sequence ID" value="MBB6131512.1"/>
    <property type="molecule type" value="Genomic_DNA"/>
</dbReference>
<organism evidence="2 3">
    <name type="scientific">Mucilaginibacter lappiensis</name>
    <dbReference type="NCBI Taxonomy" id="354630"/>
    <lineage>
        <taxon>Bacteria</taxon>
        <taxon>Pseudomonadati</taxon>
        <taxon>Bacteroidota</taxon>
        <taxon>Sphingobacteriia</taxon>
        <taxon>Sphingobacteriales</taxon>
        <taxon>Sphingobacteriaceae</taxon>
        <taxon>Mucilaginibacter</taxon>
    </lineage>
</organism>
<reference evidence="2 3" key="1">
    <citation type="submission" date="2020-08" db="EMBL/GenBank/DDBJ databases">
        <title>Genomic Encyclopedia of Type Strains, Phase IV (KMG-V): Genome sequencing to study the core and pangenomes of soil and plant-associated prokaryotes.</title>
        <authorList>
            <person name="Whitman W."/>
        </authorList>
    </citation>
    <scope>NUCLEOTIDE SEQUENCE [LARGE SCALE GENOMIC DNA]</scope>
    <source>
        <strain evidence="2 3">MP601</strain>
    </source>
</reference>
<accession>A0A841JMM0</accession>
<protein>
    <submittedName>
        <fullName evidence="2">Uncharacterized protein</fullName>
    </submittedName>
</protein>